<gene>
    <name evidence="2" type="ORF">BD289DRAFT_182571</name>
</gene>
<protein>
    <submittedName>
        <fullName evidence="2">Uncharacterized protein</fullName>
    </submittedName>
</protein>
<feature type="region of interest" description="Disordered" evidence="1">
    <location>
        <begin position="1"/>
        <end position="21"/>
    </location>
</feature>
<dbReference type="InParanoid" id="A0A2T2ZTB1"/>
<name>A0A2T2ZTB1_9PEZI</name>
<dbReference type="EMBL" id="KZ678734">
    <property type="protein sequence ID" value="PSR75993.1"/>
    <property type="molecule type" value="Genomic_DNA"/>
</dbReference>
<dbReference type="Proteomes" id="UP000241462">
    <property type="component" value="Unassembled WGS sequence"/>
</dbReference>
<feature type="compositionally biased region" description="Polar residues" evidence="1">
    <location>
        <begin position="1"/>
        <end position="10"/>
    </location>
</feature>
<evidence type="ECO:0000313" key="3">
    <source>
        <dbReference type="Proteomes" id="UP000241462"/>
    </source>
</evidence>
<evidence type="ECO:0000256" key="1">
    <source>
        <dbReference type="SAM" id="MobiDB-lite"/>
    </source>
</evidence>
<keyword evidence="3" id="KW-1185">Reference proteome</keyword>
<sequence>MEVAGNTPNAPRTAHRKGKVSCRGPRSTCATVAVVDVWSGSPDWNPSCRKTSEWVSGWWFVRWGARMERVATGDGIMCPGSKTHSLWKYTITYSPAMYMDGPSAPMRPYSFVDIWTDPERSPFPGRPLTYTHTHTPNQYSVRHGFCPFSPFDVLTCFGAEHRWYQRRIRYSSQRDRTNEGDPPESFAFPSCLFLIPRFSW</sequence>
<dbReference type="AlphaFoldDB" id="A0A2T2ZTB1"/>
<accession>A0A2T2ZTB1</accession>
<proteinExistence type="predicted"/>
<evidence type="ECO:0000313" key="2">
    <source>
        <dbReference type="EMBL" id="PSR75993.1"/>
    </source>
</evidence>
<reference evidence="2 3" key="1">
    <citation type="journal article" date="2018" name="Mycol. Prog.">
        <title>Coniella lustricola, a new species from submerged detritus.</title>
        <authorList>
            <person name="Raudabaugh D.B."/>
            <person name="Iturriaga T."/>
            <person name="Carver A."/>
            <person name="Mondo S."/>
            <person name="Pangilinan J."/>
            <person name="Lipzen A."/>
            <person name="He G."/>
            <person name="Amirebrahimi M."/>
            <person name="Grigoriev I.V."/>
            <person name="Miller A.N."/>
        </authorList>
    </citation>
    <scope>NUCLEOTIDE SEQUENCE [LARGE SCALE GENOMIC DNA]</scope>
    <source>
        <strain evidence="2 3">B22-T-1</strain>
    </source>
</reference>
<organism evidence="2 3">
    <name type="scientific">Coniella lustricola</name>
    <dbReference type="NCBI Taxonomy" id="2025994"/>
    <lineage>
        <taxon>Eukaryota</taxon>
        <taxon>Fungi</taxon>
        <taxon>Dikarya</taxon>
        <taxon>Ascomycota</taxon>
        <taxon>Pezizomycotina</taxon>
        <taxon>Sordariomycetes</taxon>
        <taxon>Sordariomycetidae</taxon>
        <taxon>Diaporthales</taxon>
        <taxon>Schizoparmaceae</taxon>
        <taxon>Coniella</taxon>
    </lineage>
</organism>